<proteinExistence type="predicted"/>
<sequence length="282" mass="30540">MADIIDLDAAEEAPKPRILVISLEYLESFDDLINVFLTPMLDLALVQRVKKAATLTRLLTKEDAEPYSALVLTDAALTLPENLPLWEQCLAYMRRTDATAVLTGQVASFGLPDDLDELFGVSGLPDWKCGNYQRDVVVLNPKADGIRDGKHLDLSDKKSLKAAYSAKSLCLSGVKIEHRWYVPDLSEVGDGMGIAALLAQGLSGWDPEKVGRQAAVAYGPVGEKGRIGWVGDVNNEPPSVKVILAMCGLDPAKANIINVEVRQPSGPAAMRWDAGEGRFVKV</sequence>
<evidence type="ECO:0000313" key="1">
    <source>
        <dbReference type="EMBL" id="KAA8633739.1"/>
    </source>
</evidence>
<comment type="caution">
    <text evidence="1">The sequence shown here is derived from an EMBL/GenBank/DDBJ whole genome shotgun (WGS) entry which is preliminary data.</text>
</comment>
<organism evidence="1 2">
    <name type="scientific">Sordaria macrospora</name>
    <dbReference type="NCBI Taxonomy" id="5147"/>
    <lineage>
        <taxon>Eukaryota</taxon>
        <taxon>Fungi</taxon>
        <taxon>Dikarya</taxon>
        <taxon>Ascomycota</taxon>
        <taxon>Pezizomycotina</taxon>
        <taxon>Sordariomycetes</taxon>
        <taxon>Sordariomycetidae</taxon>
        <taxon>Sordariales</taxon>
        <taxon>Sordariaceae</taxon>
        <taxon>Sordaria</taxon>
    </lineage>
</organism>
<dbReference type="AlphaFoldDB" id="A0A8S8ZWA0"/>
<dbReference type="EMBL" id="NMPR01000033">
    <property type="protein sequence ID" value="KAA8633739.1"/>
    <property type="molecule type" value="Genomic_DNA"/>
</dbReference>
<accession>A0A8S8ZWA0</accession>
<name>A0A8S8ZWA0_SORMA</name>
<dbReference type="Proteomes" id="UP000433876">
    <property type="component" value="Unassembled WGS sequence"/>
</dbReference>
<reference evidence="1 2" key="1">
    <citation type="submission" date="2017-07" db="EMBL/GenBank/DDBJ databases">
        <title>Genome sequence of the Sordaria macrospora wild type strain R19027.</title>
        <authorList>
            <person name="Nowrousian M."/>
            <person name="Teichert I."/>
            <person name="Kueck U."/>
        </authorList>
    </citation>
    <scope>NUCLEOTIDE SEQUENCE [LARGE SCALE GENOMIC DNA]</scope>
    <source>
        <strain evidence="1 2">R19027</strain>
        <tissue evidence="1">Mycelium</tissue>
    </source>
</reference>
<evidence type="ECO:0000313" key="2">
    <source>
        <dbReference type="Proteomes" id="UP000433876"/>
    </source>
</evidence>
<dbReference type="VEuPathDB" id="FungiDB:SMAC_06642"/>
<gene>
    <name evidence="1" type="ORF">SMACR_06642</name>
</gene>
<protein>
    <submittedName>
        <fullName evidence="1">Uncharacterized protein</fullName>
    </submittedName>
</protein>